<evidence type="ECO:0008006" key="3">
    <source>
        <dbReference type="Google" id="ProtNLM"/>
    </source>
</evidence>
<evidence type="ECO:0000313" key="2">
    <source>
        <dbReference type="Proteomes" id="UP000771797"/>
    </source>
</evidence>
<evidence type="ECO:0000313" key="1">
    <source>
        <dbReference type="EMBL" id="KAF0805930.1"/>
    </source>
</evidence>
<dbReference type="InterPro" id="IPR036513">
    <property type="entry name" value="STAS_dom_sf"/>
</dbReference>
<keyword evidence="2" id="KW-1185">Reference proteome</keyword>
<proteinExistence type="predicted"/>
<dbReference type="EMBL" id="AQPF01000012">
    <property type="protein sequence ID" value="KAF0805930.1"/>
    <property type="molecule type" value="Genomic_DNA"/>
</dbReference>
<comment type="caution">
    <text evidence="1">The sequence shown here is derived from an EMBL/GenBank/DDBJ whole genome shotgun (WGS) entry which is preliminary data.</text>
</comment>
<sequence length="119" mass="13806">MLERIDLPDERIVGLRIDGRIDQESFDAVLADMERRLQQYDTLRVYVELEALGAMSLETLFKDLKFGLGHMSRFDKEAVVTDKQWLHRIGPVVNKLFPSVEVKVFATEEKGAALRWVRE</sequence>
<reference evidence="1 2" key="1">
    <citation type="submission" date="2012-09" db="EMBL/GenBank/DDBJ databases">
        <title>Genome Sequence of alkane-degrading Bacterium Alcanivorax sp. 6-D-6.</title>
        <authorList>
            <person name="Lai Q."/>
            <person name="Shao Z."/>
        </authorList>
    </citation>
    <scope>NUCLEOTIDE SEQUENCE [LARGE SCALE GENOMIC DNA]</scope>
    <source>
        <strain evidence="1 2">6-D-6</strain>
    </source>
</reference>
<organism evidence="1 2">
    <name type="scientific">Alcanivorax xiamenensis</name>
    <dbReference type="NCBI Taxonomy" id="1177156"/>
    <lineage>
        <taxon>Bacteria</taxon>
        <taxon>Pseudomonadati</taxon>
        <taxon>Pseudomonadota</taxon>
        <taxon>Gammaproteobacteria</taxon>
        <taxon>Oceanospirillales</taxon>
        <taxon>Alcanivoracaceae</taxon>
        <taxon>Alcanivorax</taxon>
    </lineage>
</organism>
<dbReference type="InterPro" id="IPR038396">
    <property type="entry name" value="SpoIIAA-like_sf"/>
</dbReference>
<dbReference type="Proteomes" id="UP000771797">
    <property type="component" value="Unassembled WGS sequence"/>
</dbReference>
<dbReference type="Gene3D" id="3.40.50.10600">
    <property type="entry name" value="SpoIIaa-like domains"/>
    <property type="match status" value="1"/>
</dbReference>
<dbReference type="Pfam" id="PF11964">
    <property type="entry name" value="SpoIIAA-like"/>
    <property type="match status" value="1"/>
</dbReference>
<name>A0ABQ6Y8J3_9GAMM</name>
<gene>
    <name evidence="1" type="ORF">A6D6_01986</name>
</gene>
<dbReference type="InterPro" id="IPR021866">
    <property type="entry name" value="SpoIIAA-like"/>
</dbReference>
<accession>A0ABQ6Y8J3</accession>
<dbReference type="RefSeq" id="WP_159660652.1">
    <property type="nucleotide sequence ID" value="NZ_AQPF01000012.1"/>
</dbReference>
<protein>
    <recommendedName>
        <fullName evidence="3">SpoIIAA-like</fullName>
    </recommendedName>
</protein>
<dbReference type="SUPFAM" id="SSF52091">
    <property type="entry name" value="SpoIIaa-like"/>
    <property type="match status" value="1"/>
</dbReference>